<gene>
    <name evidence="1" type="ORF">LEP1GSC062_1848</name>
</gene>
<dbReference type="EMBL" id="AHMT02000053">
    <property type="protein sequence ID" value="EQA60863.1"/>
    <property type="molecule type" value="Genomic_DNA"/>
</dbReference>
<protein>
    <submittedName>
        <fullName evidence="1">Uncharacterized protein</fullName>
    </submittedName>
</protein>
<accession>V6IAL7</accession>
<evidence type="ECO:0000313" key="1">
    <source>
        <dbReference type="EMBL" id="EQA60863.1"/>
    </source>
</evidence>
<name>V6IAL7_9LEPT</name>
<comment type="caution">
    <text evidence="1">The sequence shown here is derived from an EMBL/GenBank/DDBJ whole genome shotgun (WGS) entry which is preliminary data.</text>
</comment>
<organism evidence="1 2">
    <name type="scientific">Leptospira alexanderi serovar Manhao 3 str. L 60</name>
    <dbReference type="NCBI Taxonomy" id="1049759"/>
    <lineage>
        <taxon>Bacteria</taxon>
        <taxon>Pseudomonadati</taxon>
        <taxon>Spirochaetota</taxon>
        <taxon>Spirochaetia</taxon>
        <taxon>Leptospirales</taxon>
        <taxon>Leptospiraceae</taxon>
        <taxon>Leptospira</taxon>
    </lineage>
</organism>
<dbReference type="Proteomes" id="UP000018747">
    <property type="component" value="Unassembled WGS sequence"/>
</dbReference>
<keyword evidence="2" id="KW-1185">Reference proteome</keyword>
<evidence type="ECO:0000313" key="2">
    <source>
        <dbReference type="Proteomes" id="UP000018747"/>
    </source>
</evidence>
<proteinExistence type="predicted"/>
<dbReference type="AlphaFoldDB" id="V6IAL7"/>
<reference evidence="1" key="1">
    <citation type="submission" date="2013-05" db="EMBL/GenBank/DDBJ databases">
        <authorList>
            <person name="Harkins D.M."/>
            <person name="Durkin A.S."/>
            <person name="Brinkac L.M."/>
            <person name="Haft D.H."/>
            <person name="Selengut J.D."/>
            <person name="Sanka R."/>
            <person name="DePew J."/>
            <person name="Purushe J."/>
            <person name="Hartskeerl R.A."/>
            <person name="Ahmed A."/>
            <person name="van der Linden H."/>
            <person name="Goris M.G.A."/>
            <person name="Vinetz J.M."/>
            <person name="Sutton G.G."/>
            <person name="Nierman W.C."/>
            <person name="Fouts D.E."/>
        </authorList>
    </citation>
    <scope>NUCLEOTIDE SEQUENCE [LARGE SCALE GENOMIC DNA]</scope>
    <source>
        <strain evidence="1">L 60</strain>
    </source>
</reference>
<sequence>MWELMPLKRSYIELMVKYVGFPFYGSSNYLFGARRFELFFFSFFEKFFFFA</sequence>